<dbReference type="InterPro" id="IPR000086">
    <property type="entry name" value="NUDIX_hydrolase_dom"/>
</dbReference>
<keyword evidence="2 5" id="KW-0378">Hydrolase</keyword>
<reference evidence="5" key="2">
    <citation type="submission" date="2018-05" db="EMBL/GenBank/DDBJ databases">
        <authorList>
            <person name="Lanie J.A."/>
            <person name="Ng W.-L."/>
            <person name="Kazmierczak K.M."/>
            <person name="Andrzejewski T.M."/>
            <person name="Davidsen T.M."/>
            <person name="Wayne K.J."/>
            <person name="Tettelin H."/>
            <person name="Glass J.I."/>
            <person name="Rusch D."/>
            <person name="Podicherti R."/>
            <person name="Tsui H.-C.T."/>
            <person name="Winkler M.E."/>
        </authorList>
    </citation>
    <scope>NUCLEOTIDE SEQUENCE</scope>
    <source>
        <strain evidence="5">ZC4RG45</strain>
    </source>
</reference>
<dbReference type="PANTHER" id="PTHR43046">
    <property type="entry name" value="GDP-MANNOSE MANNOSYL HYDROLASE"/>
    <property type="match status" value="1"/>
</dbReference>
<dbReference type="Gene3D" id="3.90.79.10">
    <property type="entry name" value="Nucleoside Triphosphate Pyrophosphohydrolase"/>
    <property type="match status" value="1"/>
</dbReference>
<name>A0A2W4LS29_9PSEU</name>
<dbReference type="PROSITE" id="PS00893">
    <property type="entry name" value="NUDIX_BOX"/>
    <property type="match status" value="1"/>
</dbReference>
<dbReference type="EMBL" id="QGUI01000245">
    <property type="protein sequence ID" value="PZM98506.1"/>
    <property type="molecule type" value="Genomic_DNA"/>
</dbReference>
<reference evidence="4" key="4">
    <citation type="submission" date="2023-08" db="EMBL/GenBank/DDBJ databases">
        <authorList>
            <person name="Guima S.E.S."/>
            <person name="Martins L.F."/>
            <person name="Silva A.M."/>
            <person name="Setubal J.C."/>
        </authorList>
    </citation>
    <scope>NUCLEOTIDE SEQUENCE</scope>
    <source>
        <strain evidence="4">ZC4RG45</strain>
    </source>
</reference>
<dbReference type="InterPro" id="IPR020084">
    <property type="entry name" value="NUDIX_hydrolase_CS"/>
</dbReference>
<dbReference type="PROSITE" id="PS51462">
    <property type="entry name" value="NUDIX"/>
    <property type="match status" value="1"/>
</dbReference>
<reference evidence="4 6" key="3">
    <citation type="journal article" date="2021" name="BMC Genomics">
        <title>Genome-resolved metagenome and metatranscriptome analyses of thermophilic composting reveal key bacterial players and their metabolic interactions.</title>
        <authorList>
            <person name="Braga L.P.P."/>
            <person name="Pereira R.V."/>
            <person name="Martins L.F."/>
            <person name="Moura L.M.S."/>
            <person name="Sanchez F.B."/>
            <person name="Patane J.S.L."/>
            <person name="da Silva A.M."/>
            <person name="Setubal J.C."/>
        </authorList>
    </citation>
    <scope>NUCLEOTIDE SEQUENCE [LARGE SCALE GENOMIC DNA]</scope>
    <source>
        <strain evidence="4">ZC4RG45</strain>
    </source>
</reference>
<gene>
    <name evidence="4" type="ORF">DIU77_016775</name>
    <name evidence="5" type="ORF">DIU77_07805</name>
</gene>
<proteinExistence type="predicted"/>
<comment type="caution">
    <text evidence="5">The sequence shown here is derived from an EMBL/GenBank/DDBJ whole genome shotgun (WGS) entry which is preliminary data.</text>
</comment>
<evidence type="ECO:0000313" key="6">
    <source>
        <dbReference type="Proteomes" id="UP000249324"/>
    </source>
</evidence>
<dbReference type="InterPro" id="IPR015797">
    <property type="entry name" value="NUDIX_hydrolase-like_dom_sf"/>
</dbReference>
<sequence length="290" mass="31344">MASGDGFVRCACGQWHWGRYGAAGLLLSDPERRVLLQHRARWVHQGGTWALPGGALRRAEFPWDAAVREAGEEADVPPDAVELTASVVVDHGNWRYTTVLATARRPVAARAVSAEAAGMRWVPVEEVAGYPLHRDFAAAWPKLREHVGRRLVLVVDAANVIGSRRDGWWKDRAGAAARLRDKLARLAGAGIPAGYDGLPGWGEFSWWPDVRLVVEGDARTTAPADGVEVVAAPEDGDSAIVAEVAAVRSERADDHLVVVTADRRLRARVEEAGAVVVGPRTLNAMLDELD</sequence>
<organism evidence="5">
    <name type="scientific">Thermocrispum agreste</name>
    <dbReference type="NCBI Taxonomy" id="37925"/>
    <lineage>
        <taxon>Bacteria</taxon>
        <taxon>Bacillati</taxon>
        <taxon>Actinomycetota</taxon>
        <taxon>Actinomycetes</taxon>
        <taxon>Pseudonocardiales</taxon>
        <taxon>Pseudonocardiaceae</taxon>
        <taxon>Thermocrispum</taxon>
    </lineage>
</organism>
<dbReference type="Proteomes" id="UP000249324">
    <property type="component" value="Unassembled WGS sequence"/>
</dbReference>
<comment type="cofactor">
    <cofactor evidence="1">
        <name>Mg(2+)</name>
        <dbReference type="ChEBI" id="CHEBI:18420"/>
    </cofactor>
</comment>
<dbReference type="PANTHER" id="PTHR43046:SF2">
    <property type="entry name" value="8-OXO-DGTP DIPHOSPHATASE-RELATED"/>
    <property type="match status" value="1"/>
</dbReference>
<reference evidence="4" key="1">
    <citation type="submission" date="2018-05" db="EMBL/GenBank/DDBJ databases">
        <authorList>
            <person name="Moura L."/>
            <person name="Setubal J.C."/>
        </authorList>
    </citation>
    <scope>NUCLEOTIDE SEQUENCE</scope>
    <source>
        <strain evidence="4">ZC4RG45</strain>
    </source>
</reference>
<evidence type="ECO:0000313" key="5">
    <source>
        <dbReference type="EMBL" id="PZM98506.1"/>
    </source>
</evidence>
<evidence type="ECO:0000256" key="1">
    <source>
        <dbReference type="ARBA" id="ARBA00001946"/>
    </source>
</evidence>
<protein>
    <submittedName>
        <fullName evidence="4">NUDIX domain-containing protein</fullName>
    </submittedName>
    <submittedName>
        <fullName evidence="5">NUDIX hydrolase</fullName>
    </submittedName>
</protein>
<dbReference type="Pfam" id="PF00293">
    <property type="entry name" value="NUDIX"/>
    <property type="match status" value="1"/>
</dbReference>
<dbReference type="AlphaFoldDB" id="A0A2W4LS29"/>
<evidence type="ECO:0000259" key="3">
    <source>
        <dbReference type="PROSITE" id="PS51462"/>
    </source>
</evidence>
<accession>A0A2W4LS29</accession>
<dbReference type="EMBL" id="QGUI02000298">
    <property type="protein sequence ID" value="MFO7193898.1"/>
    <property type="molecule type" value="Genomic_DNA"/>
</dbReference>
<evidence type="ECO:0000313" key="4">
    <source>
        <dbReference type="EMBL" id="MFO7193898.1"/>
    </source>
</evidence>
<dbReference type="SUPFAM" id="SSF55811">
    <property type="entry name" value="Nudix"/>
    <property type="match status" value="1"/>
</dbReference>
<dbReference type="GO" id="GO:0016787">
    <property type="term" value="F:hydrolase activity"/>
    <property type="evidence" value="ECO:0007669"/>
    <property type="project" value="UniProtKB-KW"/>
</dbReference>
<dbReference type="STRING" id="1111738.GCA_000427905_00831"/>
<feature type="domain" description="Nudix hydrolase" evidence="3">
    <location>
        <begin position="18"/>
        <end position="144"/>
    </location>
</feature>
<evidence type="ECO:0000256" key="2">
    <source>
        <dbReference type="ARBA" id="ARBA00022801"/>
    </source>
</evidence>